<dbReference type="Proteomes" id="UP000033774">
    <property type="component" value="Unassembled WGS sequence"/>
</dbReference>
<evidence type="ECO:0000313" key="2">
    <source>
        <dbReference type="Proteomes" id="UP000033774"/>
    </source>
</evidence>
<accession>A0A0F3IRG6</accession>
<sequence>MTSVQQKIKSDESGNRMVHCTTVEDLFLPAARSLIGTLARPFLDQMAITPTELIYSARNHSRIDGAGTLLRDITERASALQAKAIGQKTFDRVREIQALLEQLSIKIRAFEAAEPAIVLKPGEFVAQVSQIMRSGPPDIANLRLQRMLIDTLAGCKNWLEKIERMYALALEAANSPYLPIMDGLLAESVISDLAQESFFGRRMVLEDKIDDLIDIYKGTYPTRRMGEPHATAKKLQQLLKDLDLPETMTAIETSIIQQLASRNPIASSELMTELRATHSVLGRLRHNDRILGGRRALEFIDKRMGRLLTEETIADYIRNQGSMGEKVTRLLEIYAVTFGPNNKKILEGFLQRYFADEDFDRRLLTGEGSGAHKLRILANLYRAIIAAPLGSGEKAAFGQKIAGMQSAFISSTRFFASIEKQTMSTAKKAFQVIDYCQEGCFIPGENLEKAKALARHYLSRPDFMDTYVGHIPSQEGKREMLSSLKERLDKLGIPLPSPQR</sequence>
<name>A0A0F3IRG6_9PROT</name>
<keyword evidence="2" id="KW-1185">Reference proteome</keyword>
<reference evidence="1 2" key="1">
    <citation type="submission" date="2015-03" db="EMBL/GenBank/DDBJ databases">
        <title>Draft genome sequence of Elstera litoralis.</title>
        <authorList>
            <person name="Rahalkar M.C."/>
            <person name="Dhakephalkar P.K."/>
            <person name="Pore S.D."/>
            <person name="Arora P."/>
            <person name="Kapse N.G."/>
            <person name="Pandit P.S."/>
        </authorList>
    </citation>
    <scope>NUCLEOTIDE SEQUENCE [LARGE SCALE GENOMIC DNA]</scope>
    <source>
        <strain evidence="1 2">Dia-1</strain>
    </source>
</reference>
<evidence type="ECO:0000313" key="1">
    <source>
        <dbReference type="EMBL" id="KJV09212.1"/>
    </source>
</evidence>
<dbReference type="AlphaFoldDB" id="A0A0F3IRG6"/>
<gene>
    <name evidence="1" type="ORF">VZ95_12925</name>
</gene>
<proteinExistence type="predicted"/>
<protein>
    <submittedName>
        <fullName evidence="1">Uncharacterized protein</fullName>
    </submittedName>
</protein>
<dbReference type="EMBL" id="LAJY01000330">
    <property type="protein sequence ID" value="KJV09212.1"/>
    <property type="molecule type" value="Genomic_DNA"/>
</dbReference>
<comment type="caution">
    <text evidence="1">The sequence shown here is derived from an EMBL/GenBank/DDBJ whole genome shotgun (WGS) entry which is preliminary data.</text>
</comment>
<organism evidence="1 2">
    <name type="scientific">Elstera litoralis</name>
    <dbReference type="NCBI Taxonomy" id="552518"/>
    <lineage>
        <taxon>Bacteria</taxon>
        <taxon>Pseudomonadati</taxon>
        <taxon>Pseudomonadota</taxon>
        <taxon>Alphaproteobacteria</taxon>
        <taxon>Rhodospirillales</taxon>
        <taxon>Rhodospirillaceae</taxon>
        <taxon>Elstera</taxon>
    </lineage>
</organism>